<proteinExistence type="predicted"/>
<gene>
    <name evidence="1" type="ordered locus">cce_2997</name>
</gene>
<dbReference type="STRING" id="43989.cce_2997"/>
<dbReference type="Proteomes" id="UP000001203">
    <property type="component" value="Chromosome circular"/>
</dbReference>
<dbReference type="OrthoDB" id="511993at2"/>
<dbReference type="HOGENOM" id="CLU_1871567_0_0_3"/>
<name>B1WW12_CROS5</name>
<accession>B1WW12</accession>
<dbReference type="AlphaFoldDB" id="B1WW12"/>
<reference evidence="1 2" key="1">
    <citation type="journal article" date="2008" name="Proc. Natl. Acad. Sci. U.S.A.">
        <title>The genome of Cyanothece 51142, a unicellular diazotrophic cyanobacterium important in the marine nitrogen cycle.</title>
        <authorList>
            <person name="Welsh E.A."/>
            <person name="Liberton M."/>
            <person name="Stoeckel J."/>
            <person name="Loh T."/>
            <person name="Elvitigala T."/>
            <person name="Wang C."/>
            <person name="Wollam A."/>
            <person name="Fulton R.S."/>
            <person name="Clifton S.W."/>
            <person name="Jacobs J.M."/>
            <person name="Aurora R."/>
            <person name="Ghosh B.K."/>
            <person name="Sherman L.A."/>
            <person name="Smith R.D."/>
            <person name="Wilson R.K."/>
            <person name="Pakrasi H.B."/>
        </authorList>
    </citation>
    <scope>NUCLEOTIDE SEQUENCE [LARGE SCALE GENOMIC DNA]</scope>
    <source>
        <strain evidence="2">ATCC 51142 / BH68</strain>
    </source>
</reference>
<dbReference type="eggNOG" id="ENOG5032YBC">
    <property type="taxonomic scope" value="Bacteria"/>
</dbReference>
<dbReference type="KEGG" id="cyt:cce_2997"/>
<dbReference type="RefSeq" id="WP_009547698.1">
    <property type="nucleotide sequence ID" value="NC_010546.1"/>
</dbReference>
<dbReference type="EMBL" id="CP000806">
    <property type="protein sequence ID" value="ACB52345.1"/>
    <property type="molecule type" value="Genomic_DNA"/>
</dbReference>
<keyword evidence="2" id="KW-1185">Reference proteome</keyword>
<evidence type="ECO:0000313" key="2">
    <source>
        <dbReference type="Proteomes" id="UP000001203"/>
    </source>
</evidence>
<protein>
    <submittedName>
        <fullName evidence="1">Uncharacterized protein</fullName>
    </submittedName>
</protein>
<organism evidence="1 2">
    <name type="scientific">Crocosphaera subtropica (strain ATCC 51142 / BH68)</name>
    <name type="common">Cyanothece sp. (strain ATCC 51142)</name>
    <dbReference type="NCBI Taxonomy" id="43989"/>
    <lineage>
        <taxon>Bacteria</taxon>
        <taxon>Bacillati</taxon>
        <taxon>Cyanobacteriota</taxon>
        <taxon>Cyanophyceae</taxon>
        <taxon>Oscillatoriophycideae</taxon>
        <taxon>Chroococcales</taxon>
        <taxon>Aphanothecaceae</taxon>
        <taxon>Crocosphaera</taxon>
        <taxon>Crocosphaera subtropica</taxon>
    </lineage>
</organism>
<sequence>MMEDWQKDLTQWMENVAVAVEGFVDEVEQTVETVAEDFQNDLVREIDQFLDDVLTPLIDVSIEEEFQSYYYYHEYNEDPDFMLSPKIEPTHNVHPACRGCIHYHGRLHGRHLLVCGMHPYGSNSDSCPDWEGNGTSQKSEV</sequence>
<evidence type="ECO:0000313" key="1">
    <source>
        <dbReference type="EMBL" id="ACB52345.1"/>
    </source>
</evidence>